<dbReference type="PROSITE" id="PS51127">
    <property type="entry name" value="BIG1"/>
    <property type="match status" value="13"/>
</dbReference>
<comment type="caution">
    <text evidence="10">The sequence shown here is derived from an EMBL/GenBank/DDBJ whole genome shotgun (WGS) entry which is preliminary data.</text>
</comment>
<dbReference type="InterPro" id="IPR051715">
    <property type="entry name" value="Intimin-Invasin_domain"/>
</dbReference>
<dbReference type="Pfam" id="PF11924">
    <property type="entry name" value="IAT_beta"/>
    <property type="match status" value="1"/>
</dbReference>
<proteinExistence type="inferred from homology"/>
<dbReference type="InterPro" id="IPR038177">
    <property type="entry name" value="IAT_beta_sf"/>
</dbReference>
<dbReference type="InterPro" id="IPR003344">
    <property type="entry name" value="Big_1_dom"/>
</dbReference>
<dbReference type="Gene3D" id="3.10.100.10">
    <property type="entry name" value="Mannose-Binding Protein A, subunit A"/>
    <property type="match status" value="1"/>
</dbReference>
<dbReference type="GO" id="GO:0009279">
    <property type="term" value="C:cell outer membrane"/>
    <property type="evidence" value="ECO:0007669"/>
    <property type="project" value="UniProtKB-SubCell"/>
</dbReference>
<feature type="domain" description="Big-1" evidence="8">
    <location>
        <begin position="1561"/>
        <end position="1658"/>
    </location>
</feature>
<dbReference type="InterPro" id="IPR022409">
    <property type="entry name" value="PKD/Chitinase_dom"/>
</dbReference>
<dbReference type="Proteomes" id="UP000537181">
    <property type="component" value="Unassembled WGS sequence"/>
</dbReference>
<dbReference type="FunFam" id="2.60.40.10:FF:000182">
    <property type="entry name" value="Gamma intimin"/>
    <property type="match status" value="6"/>
</dbReference>
<dbReference type="InterPro" id="IPR013783">
    <property type="entry name" value="Ig-like_fold"/>
</dbReference>
<evidence type="ECO:0000256" key="7">
    <source>
        <dbReference type="ARBA" id="ARBA00068002"/>
    </source>
</evidence>
<dbReference type="Gene3D" id="2.60.40.1080">
    <property type="match status" value="1"/>
</dbReference>
<dbReference type="SMART" id="SM00089">
    <property type="entry name" value="PKD"/>
    <property type="match status" value="4"/>
</dbReference>
<dbReference type="PRINTS" id="PR01369">
    <property type="entry name" value="INTIMIN"/>
</dbReference>
<dbReference type="FunFam" id="2.40.160.160:FF:000001">
    <property type="entry name" value="Intimin-like inverse autotransporter SinH"/>
    <property type="match status" value="1"/>
</dbReference>
<feature type="domain" description="Big-1" evidence="8">
    <location>
        <begin position="1665"/>
        <end position="1749"/>
    </location>
</feature>
<feature type="domain" description="Big-1" evidence="8">
    <location>
        <begin position="939"/>
        <end position="1036"/>
    </location>
</feature>
<dbReference type="InterPro" id="IPR003535">
    <property type="entry name" value="Intimin/invasin_bac"/>
</dbReference>
<feature type="domain" description="Big-1" evidence="8">
    <location>
        <begin position="1961"/>
        <end position="2053"/>
    </location>
</feature>
<keyword evidence="3" id="KW-0732">Signal</keyword>
<feature type="domain" description="LysM" evidence="9">
    <location>
        <begin position="69"/>
        <end position="117"/>
    </location>
</feature>
<organism evidence="10 11">
    <name type="scientific">Escherichia coli</name>
    <dbReference type="NCBI Taxonomy" id="562"/>
    <lineage>
        <taxon>Bacteria</taxon>
        <taxon>Pseudomonadati</taxon>
        <taxon>Pseudomonadota</taxon>
        <taxon>Gammaproteobacteria</taxon>
        <taxon>Enterobacterales</taxon>
        <taxon>Enterobacteriaceae</taxon>
        <taxon>Escherichia</taxon>
    </lineage>
</organism>
<evidence type="ECO:0000259" key="8">
    <source>
        <dbReference type="PROSITE" id="PS51127"/>
    </source>
</evidence>
<sequence length="2358" mass="248827">MATKKRSGEEINDRQILCGMGIKLRRLTAGICLITQLAFPMAAAAQGVVNTATQQPVPAQIAIANANTVPYTLGALESAQSVAERFGISVAELRKLNQFRTFARGFDNVRQGDELDVPAQVSENNLTPPPGNSSGNLEQQIASTSQPIGSLLAEDMNSEQAANMARGWASSQASGAMTDWLSRFGTARITLGVDEDFSLKNSQFDFLHPWYETPDNLFFSQHTLHRTDERTQINNGLGWRHFTPTWMSGINFFFDHDLSRYHSRAGIGAEYWRDYLKLSSNGYLPLTNWRSAPELDNDYEARPANGWDVRAEGWLPAWPHLGGKLVYEQYYGDEVALFDKDDRQSNPHTITAGLNYTPFPLMTFSAEQRQGKQGENDTRFAVDFTWQPGSAMQKQLDPNEVAARRSLAGSRYDLVDRNNNIVLEYRKKELVRLTLTDPVTGKSGEVKSLVSSLQTKYALKGYNVEATALEAAGGKVVTTGKDILVTLPAYRFTSTPETDNTWPIEVTAEDVKGNLSNREQSMVVVQAPTLSQKDSSVSLSTQTLSADSHSTATLTFIAHDAAGNPVIGLVLSTRHQGVQDITLSEWKDNGDGSYTQILTTGAMSGTLTLMPQLNGVDAAKAPAVVNIISISSSRTHSSIKIDKDRYLSGNPIEVTVELRDENDKPVKEQKQQLNNAVSIDNVKPGVTTDWKETADGVYKATYTAYTKGSGLTAKLLMQNWNEDLHTAGFIIDANPQSAKIATLSASNNGVLANENAANTVSVNVADEGSNPINDHTVTFAVLSGSATSFNNQNTAKTDVNGLATFDLKSSKQEDNTVEVTLENGVKQTLIVSFVGDSSTAQVELQKSKNEVVADGNDSATMTATVRDAKGNLLNDVKVTFNVNSAEAKLSQTEVNSHDGIATATLTSLKNGDYRVTASVSSGSQANQQVIFIGDQSTAALTLSVPSGDITVTNTAPLHMTATLQDKNGNPLKDKEITFSVPNDVASRFSISNSGKGMTDSNGTAIASLTGTLAGTHMITARLANSNVSDTQPMTFVADKDRAVVVLQTSKAEIIGNGVDETTLTATVKDPSNHPVAGITVNFTMPQGVAANFTLENNGIAITQANGEAHVTLKGKKAGTHTVTATLGNNNTSDSQPVTFVADKTSAQVVLQMSKDEITGNGVDNATLTATVKDQFDNEVNNLPVTFSSASSGLTLTPGVSNTNESGIAQATLAGVAFGEQTVTASLANNGASDNKTVHFIGDTAAAKIIELTPVPDSIIAGTPQNSSGSVITATVVDNNGFPVKGVTVNFTSRTNSAEMTNGGQAVTNEQGKATVTYTNTRSSIESGARPDTVEASLENGSSTLSTSINVNADASTAHLTLLQALFDTVSAGDTTNLYIEVKDNYGNGVPQQEVTLRVSPSEGVTPSNNAIYTTNHDGNFYASFTATKAGVYQVTATLENGDSMQQTVTYVPNVANAEITLAASKDPLIADNNDLTTLTATVADTEGNAIANTEVTFTLPEDVKANFTLSDGGKAITDAEGKAKVTLKGTKAGAHTVTASMTGGKSEQLVVNFIADTLSAQVNLNVTEDNFIANNVGMTTLQATVTDGNGNPLANEAETFTLPADVSASFTLGQGGSAITDINGKAEVTLSGTKSGTYPVTVSVNNYGVSDTKQVTLIADAGTATLASLTSVYSFVVSTTEGATMTASVTDANGNPIEGIKVNFRGTSVTLSSTSVETDDQGFAEILVTSTEVGLKTVSASLADKPTEVISRLLNAKADINSATITSLEIPEGQLMVAQDVAVKAHVNDQFGNPILNESVTFSAEPPEHMTISQNIVSTDTHGIAEVSMTPERNGSYMVKASLANGASLEKQLEAIDEKLTLTASSPLIGVYAPTGTTLTATLTSANGTPVEGQVINFSVTPEGATLSGGKVRTNSSGQAPVVLTSNKVGTYTVTASFHNGVTIQTQTTVKVTGNSSTAHVASFIADPSTIAATNSDLSTLKATVEDGSGNLIEGLTVYFALKSGSATLTSLTAVTDQNGIATTSVKGAMTGSVTVSAVTTAGGMQTVDITLVAGPADTSQSVLKSNRSSLKGDYTDSAELRLVLHDISGNPIKVSEGMEFVQSGTNVPYIKISAIDYSLNINGDYKATVTSGGEGIATLIPVLNGVHQAGLSTTIQFTRAEDKIMSGTVSVNGTDLPTTTFPSQGFTGAYYQLNNDNFAPGKTAADYEFSSSASWVDVDATGKVTFKNVGSNWERITATPKSGGPSYVYEIRVKSWWVNAGEAFMIYSLAENFCSSNGYTLPRANYLNHSSSRGIGSLYSEWGDMGHYTTDAGFQSNMYWSSSPANSSEQYVVSLATGDQSVFEKLGFAYATCYKNL</sequence>
<name>A0A8S7TSS4_ECOLX</name>
<dbReference type="Pfam" id="PF02369">
    <property type="entry name" value="Big_1"/>
    <property type="match status" value="13"/>
</dbReference>
<evidence type="ECO:0000259" key="9">
    <source>
        <dbReference type="PROSITE" id="PS51782"/>
    </source>
</evidence>
<evidence type="ECO:0000256" key="1">
    <source>
        <dbReference type="ARBA" id="ARBA00004442"/>
    </source>
</evidence>
<dbReference type="GO" id="GO:0043709">
    <property type="term" value="P:cell adhesion involved in single-species biofilm formation"/>
    <property type="evidence" value="ECO:0007669"/>
    <property type="project" value="UniProtKB-ARBA"/>
</dbReference>
<feature type="domain" description="Big-1" evidence="8">
    <location>
        <begin position="1765"/>
        <end position="1856"/>
    </location>
</feature>
<dbReference type="InterPro" id="IPR018392">
    <property type="entry name" value="LysM"/>
</dbReference>
<feature type="domain" description="Big-1" evidence="8">
    <location>
        <begin position="1248"/>
        <end position="1350"/>
    </location>
</feature>
<feature type="domain" description="Big-1" evidence="8">
    <location>
        <begin position="841"/>
        <end position="932"/>
    </location>
</feature>
<feature type="domain" description="Big-1" evidence="8">
    <location>
        <begin position="740"/>
        <end position="834"/>
    </location>
</feature>
<dbReference type="Gene3D" id="2.40.160.160">
    <property type="entry name" value="Inverse autotransporter, beta-domain"/>
    <property type="match status" value="1"/>
</dbReference>
<dbReference type="Gene3D" id="2.60.40.10">
    <property type="entry name" value="Immunoglobulins"/>
    <property type="match status" value="16"/>
</dbReference>
<evidence type="ECO:0000256" key="6">
    <source>
        <dbReference type="ARBA" id="ARBA00023237"/>
    </source>
</evidence>
<dbReference type="SUPFAM" id="SSF49373">
    <property type="entry name" value="Invasin/intimin cell-adhesion fragments"/>
    <property type="match status" value="16"/>
</dbReference>
<feature type="domain" description="Big-1" evidence="8">
    <location>
        <begin position="1458"/>
        <end position="1554"/>
    </location>
</feature>
<comment type="subcellular location">
    <subcellularLocation>
        <location evidence="1">Cell outer membrane</location>
    </subcellularLocation>
</comment>
<evidence type="ECO:0000256" key="3">
    <source>
        <dbReference type="ARBA" id="ARBA00022729"/>
    </source>
</evidence>
<evidence type="ECO:0000256" key="4">
    <source>
        <dbReference type="ARBA" id="ARBA00022737"/>
    </source>
</evidence>
<feature type="domain" description="Big-1" evidence="8">
    <location>
        <begin position="1043"/>
        <end position="1140"/>
    </location>
</feature>
<dbReference type="SMART" id="SM00634">
    <property type="entry name" value="BID_1"/>
    <property type="match status" value="13"/>
</dbReference>
<dbReference type="PANTHER" id="PTHR39576:SF2">
    <property type="entry name" value="ATTACHING AND EFFACING PROTEIN HOMOLOG-RELATED"/>
    <property type="match status" value="1"/>
</dbReference>
<evidence type="ECO:0000256" key="5">
    <source>
        <dbReference type="ARBA" id="ARBA00023136"/>
    </source>
</evidence>
<dbReference type="FunFam" id="2.60.40.10:FF:002045">
    <property type="entry name" value="Putative adhesin"/>
    <property type="match status" value="1"/>
</dbReference>
<dbReference type="PROSITE" id="PS51782">
    <property type="entry name" value="LYSM"/>
    <property type="match status" value="1"/>
</dbReference>
<dbReference type="InterPro" id="IPR024519">
    <property type="entry name" value="IAT_beta"/>
</dbReference>
<dbReference type="Pfam" id="PF09134">
    <property type="entry name" value="Invasin_D3"/>
    <property type="match status" value="1"/>
</dbReference>
<keyword evidence="4" id="KW-0677">Repeat</keyword>
<keyword evidence="5" id="KW-0472">Membrane</keyword>
<feature type="domain" description="Big-1" evidence="8">
    <location>
        <begin position="1859"/>
        <end position="1953"/>
    </location>
</feature>
<dbReference type="InterPro" id="IPR008964">
    <property type="entry name" value="Invasin/intimin_cell_adhesion"/>
</dbReference>
<gene>
    <name evidence="10" type="primary">yeeJ</name>
    <name evidence="10" type="ORF">GAJ12_15980</name>
</gene>
<dbReference type="InterPro" id="IPR016186">
    <property type="entry name" value="C-type_lectin-like/link_sf"/>
</dbReference>
<dbReference type="PANTHER" id="PTHR39576">
    <property type="entry name" value="ATTACHING AND EFFACING PROTEIN HOMOLOG-RELATED-RELATED"/>
    <property type="match status" value="1"/>
</dbReference>
<evidence type="ECO:0000313" key="11">
    <source>
        <dbReference type="Proteomes" id="UP000537181"/>
    </source>
</evidence>
<reference evidence="10 11" key="1">
    <citation type="submission" date="2019-12" db="EMBL/GenBank/DDBJ databases">
        <authorList>
            <consortium name="NARMS: The National Antimicrobial Resistance Monitoring System"/>
        </authorList>
    </citation>
    <scope>NUCLEOTIDE SEQUENCE [LARGE SCALE GENOMIC DNA]</scope>
    <source>
        <strain evidence="10 11">CVM N19EC0596</strain>
    </source>
</reference>
<dbReference type="EMBL" id="AASWKX010000019">
    <property type="protein sequence ID" value="EFH6166535.1"/>
    <property type="molecule type" value="Genomic_DNA"/>
</dbReference>
<keyword evidence="6" id="KW-0998">Cell outer membrane</keyword>
<accession>A0A8S7TSS4</accession>
<evidence type="ECO:0000313" key="10">
    <source>
        <dbReference type="EMBL" id="EFH6166535.1"/>
    </source>
</evidence>
<comment type="similarity">
    <text evidence="2">Belongs to the intimin/invasin family.</text>
</comment>
<protein>
    <recommendedName>
        <fullName evidence="7">Inverse autotransporter adhesin YeeJ</fullName>
    </recommendedName>
</protein>
<feature type="domain" description="Big-1" evidence="8">
    <location>
        <begin position="1147"/>
        <end position="1240"/>
    </location>
</feature>
<evidence type="ECO:0000256" key="2">
    <source>
        <dbReference type="ARBA" id="ARBA00010116"/>
    </source>
</evidence>
<dbReference type="InterPro" id="IPR015217">
    <property type="entry name" value="Invasin_dom_3"/>
</dbReference>
<feature type="domain" description="Big-1" evidence="8">
    <location>
        <begin position="1358"/>
        <end position="1451"/>
    </location>
</feature>